<dbReference type="Proteomes" id="UP001331761">
    <property type="component" value="Unassembled WGS sequence"/>
</dbReference>
<feature type="region of interest" description="Disordered" evidence="1">
    <location>
        <begin position="132"/>
        <end position="169"/>
    </location>
</feature>
<evidence type="ECO:0000256" key="1">
    <source>
        <dbReference type="SAM" id="MobiDB-lite"/>
    </source>
</evidence>
<proteinExistence type="predicted"/>
<feature type="compositionally biased region" description="Low complexity" evidence="1">
    <location>
        <begin position="105"/>
        <end position="117"/>
    </location>
</feature>
<evidence type="ECO:0000313" key="2">
    <source>
        <dbReference type="EMBL" id="KAK5984885.1"/>
    </source>
</evidence>
<dbReference type="EMBL" id="WIXE01002364">
    <property type="protein sequence ID" value="KAK5984885.1"/>
    <property type="molecule type" value="Genomic_DNA"/>
</dbReference>
<name>A0AAN8FVC3_TRICO</name>
<organism evidence="2 3">
    <name type="scientific">Trichostrongylus colubriformis</name>
    <name type="common">Black scour worm</name>
    <dbReference type="NCBI Taxonomy" id="6319"/>
    <lineage>
        <taxon>Eukaryota</taxon>
        <taxon>Metazoa</taxon>
        <taxon>Ecdysozoa</taxon>
        <taxon>Nematoda</taxon>
        <taxon>Chromadorea</taxon>
        <taxon>Rhabditida</taxon>
        <taxon>Rhabditina</taxon>
        <taxon>Rhabditomorpha</taxon>
        <taxon>Strongyloidea</taxon>
        <taxon>Trichostrongylidae</taxon>
        <taxon>Trichostrongylus</taxon>
    </lineage>
</organism>
<accession>A0AAN8FVC3</accession>
<evidence type="ECO:0000313" key="3">
    <source>
        <dbReference type="Proteomes" id="UP001331761"/>
    </source>
</evidence>
<feature type="region of interest" description="Disordered" evidence="1">
    <location>
        <begin position="92"/>
        <end position="117"/>
    </location>
</feature>
<feature type="compositionally biased region" description="Basic and acidic residues" evidence="1">
    <location>
        <begin position="92"/>
        <end position="101"/>
    </location>
</feature>
<reference evidence="2 3" key="1">
    <citation type="submission" date="2019-10" db="EMBL/GenBank/DDBJ databases">
        <title>Assembly and Annotation for the nematode Trichostrongylus colubriformis.</title>
        <authorList>
            <person name="Martin J."/>
        </authorList>
    </citation>
    <scope>NUCLEOTIDE SEQUENCE [LARGE SCALE GENOMIC DNA]</scope>
    <source>
        <strain evidence="2">G859</strain>
        <tissue evidence="2">Whole worm</tissue>
    </source>
</reference>
<feature type="non-terminal residue" evidence="2">
    <location>
        <position position="169"/>
    </location>
</feature>
<gene>
    <name evidence="2" type="ORF">GCK32_018757</name>
</gene>
<keyword evidence="3" id="KW-1185">Reference proteome</keyword>
<sequence>MKQLRDQFSRENKMFEDHSSKWQFYEEMRFLNQEETPNPPFTTLSFTPLQLQSISPMIAESSCSGEEGLLLTGAKNVPPDCCSSLDIEVKSEDFGPPREDPSLISGHGKSGSVVSSNGIAFPGSVVDELFRMKPSPSARKRRLADVDNAEEDAQRSLRASVDIRKESEK</sequence>
<dbReference type="AlphaFoldDB" id="A0AAN8FVC3"/>
<protein>
    <submittedName>
        <fullName evidence="2">Uncharacterized protein</fullName>
    </submittedName>
</protein>
<comment type="caution">
    <text evidence="2">The sequence shown here is derived from an EMBL/GenBank/DDBJ whole genome shotgun (WGS) entry which is preliminary data.</text>
</comment>